<feature type="transmembrane region" description="Helical" evidence="3">
    <location>
        <begin position="6"/>
        <end position="28"/>
    </location>
</feature>
<proteinExistence type="predicted"/>
<evidence type="ECO:0000256" key="1">
    <source>
        <dbReference type="SAM" id="Coils"/>
    </source>
</evidence>
<keyword evidence="3" id="KW-0472">Membrane</keyword>
<name>A0A2S9PWR6_9ACTN</name>
<evidence type="ECO:0000256" key="3">
    <source>
        <dbReference type="SAM" id="Phobius"/>
    </source>
</evidence>
<keyword evidence="5" id="KW-1185">Reference proteome</keyword>
<evidence type="ECO:0000313" key="5">
    <source>
        <dbReference type="Proteomes" id="UP000239322"/>
    </source>
</evidence>
<accession>A0A2S9PWR6</accession>
<organism evidence="4 5">
    <name type="scientific">Streptomyces solincola</name>
    <dbReference type="NCBI Taxonomy" id="2100817"/>
    <lineage>
        <taxon>Bacteria</taxon>
        <taxon>Bacillati</taxon>
        <taxon>Actinomycetota</taxon>
        <taxon>Actinomycetes</taxon>
        <taxon>Kitasatosporales</taxon>
        <taxon>Streptomycetaceae</taxon>
        <taxon>Streptomyces</taxon>
    </lineage>
</organism>
<comment type="caution">
    <text evidence="4">The sequence shown here is derived from an EMBL/GenBank/DDBJ whole genome shotgun (WGS) entry which is preliminary data.</text>
</comment>
<keyword evidence="3" id="KW-1133">Transmembrane helix</keyword>
<feature type="compositionally biased region" description="Acidic residues" evidence="2">
    <location>
        <begin position="131"/>
        <end position="143"/>
    </location>
</feature>
<reference evidence="4 5" key="1">
    <citation type="submission" date="2018-03" db="EMBL/GenBank/DDBJ databases">
        <title>Novel Streptomyces sp. from soil.</title>
        <authorList>
            <person name="Tan G.Y.A."/>
            <person name="Lee Z.Y."/>
        </authorList>
    </citation>
    <scope>NUCLEOTIDE SEQUENCE [LARGE SCALE GENOMIC DNA]</scope>
    <source>
        <strain evidence="4 5">ST5x</strain>
    </source>
</reference>
<dbReference type="AlphaFoldDB" id="A0A2S9PWR6"/>
<sequence>MEWLTSLAPVLSPLFGMTGVLGGGWLVYRQNTKKNKADAEIAEGQTFVSSMKTVTEGFTSLLEQQRSVNESTMARVTTLEERQVDLERKVERLEEEQRQWRRWKAAALEYIRDLRDLVAKTLGRAAPAPPEEIEADVDAQDRD</sequence>
<feature type="region of interest" description="Disordered" evidence="2">
    <location>
        <begin position="123"/>
        <end position="143"/>
    </location>
</feature>
<evidence type="ECO:0000313" key="4">
    <source>
        <dbReference type="EMBL" id="PRH78849.1"/>
    </source>
</evidence>
<protein>
    <submittedName>
        <fullName evidence="4">Uncharacterized protein</fullName>
    </submittedName>
</protein>
<keyword evidence="1" id="KW-0175">Coiled coil</keyword>
<dbReference type="OrthoDB" id="4212857at2"/>
<keyword evidence="3" id="KW-0812">Transmembrane</keyword>
<gene>
    <name evidence="4" type="ORF">C6N75_12650</name>
</gene>
<dbReference type="RefSeq" id="WP_105868979.1">
    <property type="nucleotide sequence ID" value="NZ_PVLV01000165.1"/>
</dbReference>
<dbReference type="Proteomes" id="UP000239322">
    <property type="component" value="Unassembled WGS sequence"/>
</dbReference>
<evidence type="ECO:0000256" key="2">
    <source>
        <dbReference type="SAM" id="MobiDB-lite"/>
    </source>
</evidence>
<feature type="coiled-coil region" evidence="1">
    <location>
        <begin position="69"/>
        <end position="99"/>
    </location>
</feature>
<dbReference type="EMBL" id="PVLV01000165">
    <property type="protein sequence ID" value="PRH78849.1"/>
    <property type="molecule type" value="Genomic_DNA"/>
</dbReference>